<evidence type="ECO:0000313" key="9">
    <source>
        <dbReference type="EMBL" id="PIP15003.1"/>
    </source>
</evidence>
<feature type="domain" description="Orotidine 5'-phosphate decarboxylase" evidence="8">
    <location>
        <begin position="1"/>
        <end position="171"/>
    </location>
</feature>
<dbReference type="PANTHER" id="PTHR43375:SF1">
    <property type="entry name" value="OROTIDINE 5'-PHOSPHATE DECARBOXYLASE"/>
    <property type="match status" value="1"/>
</dbReference>
<dbReference type="Gene3D" id="3.20.20.70">
    <property type="entry name" value="Aldolase class I"/>
    <property type="match status" value="1"/>
</dbReference>
<protein>
    <recommendedName>
        <fullName evidence="7">Orotidine-5'-phosphate decarboxylase</fullName>
        <ecNumber evidence="7">4.1.1.23</ecNumber>
    </recommendedName>
</protein>
<dbReference type="GO" id="GO:0004590">
    <property type="term" value="F:orotidine-5'-phosphate decarboxylase activity"/>
    <property type="evidence" value="ECO:0007669"/>
    <property type="project" value="UniProtKB-UniRule"/>
</dbReference>
<dbReference type="InterPro" id="IPR011995">
    <property type="entry name" value="OMPdecase_type-2"/>
</dbReference>
<proteinExistence type="inferred from homology"/>
<name>A0A2G9Y8E2_9BACT</name>
<organism evidence="9 10">
    <name type="scientific">Candidatus Roizmanbacteria bacterium CG23_combo_of_CG06-09_8_20_14_all_35_49</name>
    <dbReference type="NCBI Taxonomy" id="1974863"/>
    <lineage>
        <taxon>Bacteria</taxon>
        <taxon>Candidatus Roizmaniibacteriota</taxon>
    </lineage>
</organism>
<comment type="pathway">
    <text evidence="1">Pyrimidine metabolism; UMP biosynthesis via de novo pathway; UMP from orotate: step 2/2.</text>
</comment>
<dbReference type="SMART" id="SM00934">
    <property type="entry name" value="OMPdecase"/>
    <property type="match status" value="1"/>
</dbReference>
<dbReference type="GO" id="GO:0006207">
    <property type="term" value="P:'de novo' pyrimidine nucleobase biosynthetic process"/>
    <property type="evidence" value="ECO:0007669"/>
    <property type="project" value="InterPro"/>
</dbReference>
<keyword evidence="5" id="KW-0456">Lyase</keyword>
<comment type="catalytic activity">
    <reaction evidence="6">
        <text>orotidine 5'-phosphate + H(+) = UMP + CO2</text>
        <dbReference type="Rhea" id="RHEA:11596"/>
        <dbReference type="ChEBI" id="CHEBI:15378"/>
        <dbReference type="ChEBI" id="CHEBI:16526"/>
        <dbReference type="ChEBI" id="CHEBI:57538"/>
        <dbReference type="ChEBI" id="CHEBI:57865"/>
        <dbReference type="EC" id="4.1.1.23"/>
    </reaction>
</comment>
<dbReference type="InterPro" id="IPR011060">
    <property type="entry name" value="RibuloseP-bd_barrel"/>
</dbReference>
<evidence type="ECO:0000256" key="6">
    <source>
        <dbReference type="ARBA" id="ARBA00049157"/>
    </source>
</evidence>
<evidence type="ECO:0000313" key="10">
    <source>
        <dbReference type="Proteomes" id="UP000231025"/>
    </source>
</evidence>
<dbReference type="AlphaFoldDB" id="A0A2G9Y8E2"/>
<dbReference type="CDD" id="cd04725">
    <property type="entry name" value="OMP_decarboxylase_like"/>
    <property type="match status" value="1"/>
</dbReference>
<evidence type="ECO:0000256" key="1">
    <source>
        <dbReference type="ARBA" id="ARBA00004861"/>
    </source>
</evidence>
<dbReference type="PANTHER" id="PTHR43375">
    <property type="entry name" value="OROTIDINE 5'-PHOSPHATE DECARBOXYLASE"/>
    <property type="match status" value="1"/>
</dbReference>
<keyword evidence="4" id="KW-0665">Pyrimidine biosynthesis</keyword>
<evidence type="ECO:0000256" key="4">
    <source>
        <dbReference type="ARBA" id="ARBA00022975"/>
    </source>
</evidence>
<dbReference type="NCBIfam" id="TIGR02127">
    <property type="entry name" value="pyrF_sub2"/>
    <property type="match status" value="1"/>
</dbReference>
<dbReference type="EC" id="4.1.1.23" evidence="7"/>
<reference evidence="9 10" key="1">
    <citation type="submission" date="2017-09" db="EMBL/GenBank/DDBJ databases">
        <title>Depth-based differentiation of microbial function through sediment-hosted aquifers and enrichment of novel symbionts in the deep terrestrial subsurface.</title>
        <authorList>
            <person name="Probst A.J."/>
            <person name="Ladd B."/>
            <person name="Jarett J.K."/>
            <person name="Geller-Mcgrath D.E."/>
            <person name="Sieber C.M."/>
            <person name="Emerson J.B."/>
            <person name="Anantharaman K."/>
            <person name="Thomas B.C."/>
            <person name="Malmstrom R."/>
            <person name="Stieglmeier M."/>
            <person name="Klingl A."/>
            <person name="Woyke T."/>
            <person name="Ryan C.M."/>
            <person name="Banfield J.F."/>
        </authorList>
    </citation>
    <scope>NUCLEOTIDE SEQUENCE [LARGE SCALE GENOMIC DNA]</scope>
    <source>
        <strain evidence="9">CG23_combo_of_CG06-09_8_20_14_all_35_49</strain>
    </source>
</reference>
<gene>
    <name evidence="9" type="primary">pyrF</name>
    <name evidence="9" type="ORF">COX47_02040</name>
</gene>
<dbReference type="GO" id="GO:0044205">
    <property type="term" value="P:'de novo' UMP biosynthetic process"/>
    <property type="evidence" value="ECO:0007669"/>
    <property type="project" value="UniProtKB-UniPathway"/>
</dbReference>
<dbReference type="EMBL" id="PCRE01000030">
    <property type="protein sequence ID" value="PIP15003.1"/>
    <property type="molecule type" value="Genomic_DNA"/>
</dbReference>
<dbReference type="Proteomes" id="UP000231025">
    <property type="component" value="Unassembled WGS sequence"/>
</dbReference>
<evidence type="ECO:0000256" key="7">
    <source>
        <dbReference type="NCBIfam" id="TIGR02127"/>
    </source>
</evidence>
<dbReference type="UniPathway" id="UPA00070">
    <property type="reaction ID" value="UER00120"/>
</dbReference>
<evidence type="ECO:0000256" key="3">
    <source>
        <dbReference type="ARBA" id="ARBA00022793"/>
    </source>
</evidence>
<comment type="caution">
    <text evidence="9">The sequence shown here is derived from an EMBL/GenBank/DDBJ whole genome shotgun (WGS) entry which is preliminary data.</text>
</comment>
<comment type="similarity">
    <text evidence="2">Belongs to the OMP decarboxylase family. Type 2 subfamily.</text>
</comment>
<sequence>YPEVFTIIDAKRADIGNTNDGYAKYAFDFLKADGITLHPYLGHEAMGPFLEREDKASIILCRTSNKGAGEFQDLVSQGEPLYKIVAKKVTKEWNKLGNCMMVIGATYPEELAEVRKIAGDMTFLVPGVGAQGGDVEKTVKAGLNSKGAGMIINSSRGIIFASSGPDFAATARQEAKKLKEEINKYR</sequence>
<evidence type="ECO:0000256" key="5">
    <source>
        <dbReference type="ARBA" id="ARBA00023239"/>
    </source>
</evidence>
<dbReference type="InterPro" id="IPR013785">
    <property type="entry name" value="Aldolase_TIM"/>
</dbReference>
<evidence type="ECO:0000256" key="2">
    <source>
        <dbReference type="ARBA" id="ARBA00008847"/>
    </source>
</evidence>
<keyword evidence="3" id="KW-0210">Decarboxylase</keyword>
<dbReference type="InterPro" id="IPR001754">
    <property type="entry name" value="OMPdeCOase_dom"/>
</dbReference>
<dbReference type="SUPFAM" id="SSF51366">
    <property type="entry name" value="Ribulose-phoshate binding barrel"/>
    <property type="match status" value="1"/>
</dbReference>
<accession>A0A2G9Y8E2</accession>
<evidence type="ECO:0000259" key="8">
    <source>
        <dbReference type="SMART" id="SM00934"/>
    </source>
</evidence>
<dbReference type="Pfam" id="PF00215">
    <property type="entry name" value="OMPdecase"/>
    <property type="match status" value="1"/>
</dbReference>
<feature type="non-terminal residue" evidence="9">
    <location>
        <position position="1"/>
    </location>
</feature>